<dbReference type="EMBL" id="AMRV01000007">
    <property type="protein sequence ID" value="EMD82391.1"/>
    <property type="molecule type" value="Genomic_DNA"/>
</dbReference>
<evidence type="ECO:0000313" key="2">
    <source>
        <dbReference type="EMBL" id="EMD82391.1"/>
    </source>
</evidence>
<dbReference type="PIRSF" id="PIRSF032131">
    <property type="entry name" value="UCP032131"/>
    <property type="match status" value="1"/>
</dbReference>
<evidence type="ECO:0000256" key="1">
    <source>
        <dbReference type="SAM" id="MobiDB-lite"/>
    </source>
</evidence>
<evidence type="ECO:0000313" key="3">
    <source>
        <dbReference type="Proteomes" id="UP000011717"/>
    </source>
</evidence>
<dbReference type="Pfam" id="PF06676">
    <property type="entry name" value="DUF1178"/>
    <property type="match status" value="1"/>
</dbReference>
<dbReference type="InterPro" id="IPR009562">
    <property type="entry name" value="DUF1178"/>
</dbReference>
<dbReference type="AlphaFoldDB" id="M2TL64"/>
<protein>
    <submittedName>
        <fullName evidence="2">Uncharacterized protein</fullName>
    </submittedName>
</protein>
<dbReference type="Proteomes" id="UP000011717">
    <property type="component" value="Unassembled WGS sequence"/>
</dbReference>
<name>M2TL64_9SPHN</name>
<sequence>MIVYDLRCAGGHIFEAWFGSRRDYETQKDRDLVACPFCESTDIERTPSALAISSGAARSDADMAAAAAMKDAPQAEGATPPSPEAVKTMLAALARAQSEAVAKSEYVGSRFAEEARAMHYGEQEHRSIYGETGAGEAKELREEGVAAFPLLFPVRPRSDA</sequence>
<keyword evidence="3" id="KW-1185">Reference proteome</keyword>
<feature type="region of interest" description="Disordered" evidence="1">
    <location>
        <begin position="63"/>
        <end position="83"/>
    </location>
</feature>
<gene>
    <name evidence="2" type="ORF">C725_2112</name>
</gene>
<proteinExistence type="predicted"/>
<organism evidence="2 3">
    <name type="scientific">Pacificimonas flava</name>
    <dbReference type="NCBI Taxonomy" id="1234595"/>
    <lineage>
        <taxon>Bacteria</taxon>
        <taxon>Pseudomonadati</taxon>
        <taxon>Pseudomonadota</taxon>
        <taxon>Alphaproteobacteria</taxon>
        <taxon>Sphingomonadales</taxon>
        <taxon>Sphingosinicellaceae</taxon>
        <taxon>Pacificimonas</taxon>
    </lineage>
</organism>
<feature type="compositionally biased region" description="Low complexity" evidence="1">
    <location>
        <begin position="63"/>
        <end position="75"/>
    </location>
</feature>
<comment type="caution">
    <text evidence="2">The sequence shown here is derived from an EMBL/GenBank/DDBJ whole genome shotgun (WGS) entry which is preliminary data.</text>
</comment>
<reference evidence="2 3" key="1">
    <citation type="journal article" date="2013" name="Genome Announc.">
        <title>Draft Genome Sequence of Strain JLT2015T, Belonging to the Family Sphingomonadaceae of the Alphaproteobacteria.</title>
        <authorList>
            <person name="Tang K."/>
            <person name="Liu K."/>
            <person name="Li S."/>
            <person name="Jiao N."/>
        </authorList>
    </citation>
    <scope>NUCLEOTIDE SEQUENCE [LARGE SCALE GENOMIC DNA]</scope>
    <source>
        <strain evidence="2 3">JLT2015</strain>
    </source>
</reference>
<dbReference type="OrthoDB" id="9799894at2"/>
<dbReference type="RefSeq" id="WP_008602655.1">
    <property type="nucleotide sequence ID" value="NZ_AMRV01000007.1"/>
</dbReference>
<accession>M2TL64</accession>